<dbReference type="AlphaFoldDB" id="A0A967AF29"/>
<gene>
    <name evidence="1" type="ORF">G7034_09905</name>
</gene>
<keyword evidence="2" id="KW-1185">Reference proteome</keyword>
<name>A0A967AF29_9FLAO</name>
<organism evidence="1 2">
    <name type="scientific">Psychroflexus maritimus</name>
    <dbReference type="NCBI Taxonomy" id="2714865"/>
    <lineage>
        <taxon>Bacteria</taxon>
        <taxon>Pseudomonadati</taxon>
        <taxon>Bacteroidota</taxon>
        <taxon>Flavobacteriia</taxon>
        <taxon>Flavobacteriales</taxon>
        <taxon>Flavobacteriaceae</taxon>
        <taxon>Psychroflexus</taxon>
    </lineage>
</organism>
<comment type="caution">
    <text evidence="1">The sequence shown here is derived from an EMBL/GenBank/DDBJ whole genome shotgun (WGS) entry which is preliminary data.</text>
</comment>
<dbReference type="Proteomes" id="UP000643701">
    <property type="component" value="Unassembled WGS sequence"/>
</dbReference>
<dbReference type="PROSITE" id="PS51257">
    <property type="entry name" value="PROKAR_LIPOPROTEIN"/>
    <property type="match status" value="1"/>
</dbReference>
<dbReference type="EMBL" id="JAANAS010000083">
    <property type="protein sequence ID" value="NGZ90565.1"/>
    <property type="molecule type" value="Genomic_DNA"/>
</dbReference>
<protein>
    <submittedName>
        <fullName evidence="1">Uncharacterized protein</fullName>
    </submittedName>
</protein>
<evidence type="ECO:0000313" key="1">
    <source>
        <dbReference type="EMBL" id="NGZ90565.1"/>
    </source>
</evidence>
<reference evidence="1" key="1">
    <citation type="submission" date="2020-03" db="EMBL/GenBank/DDBJ databases">
        <title>Psychroflexus Maritimus sp. nov., isolate from marine sediment.</title>
        <authorList>
            <person name="Zhong Y.-L."/>
        </authorList>
    </citation>
    <scope>NUCLEOTIDE SEQUENCE</scope>
    <source>
        <strain evidence="1">C1</strain>
    </source>
</reference>
<accession>A0A967AF29</accession>
<evidence type="ECO:0000313" key="2">
    <source>
        <dbReference type="Proteomes" id="UP000643701"/>
    </source>
</evidence>
<sequence length="147" mass="16399">MKTITLCLNPINLNALSRKAILFLVISFSLIACSSDDVFIIEDASLGVNVRVTNVSDFDFEDIIVNASTNNANVNFNIENLDVGETTDYRNFAEVFPYPWASLVLDGETLVWHGYTTGLDVPYFEGSFTCFIDIIDGHNQEKSLLVF</sequence>
<dbReference type="RefSeq" id="WP_166400802.1">
    <property type="nucleotide sequence ID" value="NZ_JAANAS010000083.1"/>
</dbReference>
<proteinExistence type="predicted"/>